<reference evidence="2" key="1">
    <citation type="submission" date="2020-02" db="EMBL/GenBank/DDBJ databases">
        <authorList>
            <person name="Meier V. D."/>
        </authorList>
    </citation>
    <scope>NUCLEOTIDE SEQUENCE</scope>
    <source>
        <strain evidence="2">AVDCRST_MAG43</strain>
    </source>
</reference>
<name>A0A6J4UWG1_9BACT</name>
<feature type="non-terminal residue" evidence="2">
    <location>
        <position position="1"/>
    </location>
</feature>
<dbReference type="AlphaFoldDB" id="A0A6J4UWG1"/>
<evidence type="ECO:0000256" key="1">
    <source>
        <dbReference type="SAM" id="MobiDB-lite"/>
    </source>
</evidence>
<sequence>CSRTMDPSRSPLVSPSEGWVASSLERSSASTCSTSRRFSSLRSTAGTGPTRNGCGSSCSCN</sequence>
<organism evidence="2">
    <name type="scientific">uncultured Thermomicrobiales bacterium</name>
    <dbReference type="NCBI Taxonomy" id="1645740"/>
    <lineage>
        <taxon>Bacteria</taxon>
        <taxon>Pseudomonadati</taxon>
        <taxon>Thermomicrobiota</taxon>
        <taxon>Thermomicrobia</taxon>
        <taxon>Thermomicrobiales</taxon>
        <taxon>environmental samples</taxon>
    </lineage>
</organism>
<protein>
    <submittedName>
        <fullName evidence="2">Uncharacterized protein</fullName>
    </submittedName>
</protein>
<feature type="compositionally biased region" description="Polar residues" evidence="1">
    <location>
        <begin position="1"/>
        <end position="13"/>
    </location>
</feature>
<gene>
    <name evidence="2" type="ORF">AVDCRST_MAG43-1639</name>
</gene>
<evidence type="ECO:0000313" key="2">
    <source>
        <dbReference type="EMBL" id="CAA9558135.1"/>
    </source>
</evidence>
<dbReference type="EMBL" id="CADCWI010000088">
    <property type="protein sequence ID" value="CAA9558135.1"/>
    <property type="molecule type" value="Genomic_DNA"/>
</dbReference>
<accession>A0A6J4UWG1</accession>
<feature type="non-terminal residue" evidence="2">
    <location>
        <position position="61"/>
    </location>
</feature>
<proteinExistence type="predicted"/>
<feature type="region of interest" description="Disordered" evidence="1">
    <location>
        <begin position="1"/>
        <end position="20"/>
    </location>
</feature>
<feature type="region of interest" description="Disordered" evidence="1">
    <location>
        <begin position="40"/>
        <end position="61"/>
    </location>
</feature>
<feature type="compositionally biased region" description="Polar residues" evidence="1">
    <location>
        <begin position="46"/>
        <end position="61"/>
    </location>
</feature>